<evidence type="ECO:0000256" key="5">
    <source>
        <dbReference type="ARBA" id="ARBA00023284"/>
    </source>
</evidence>
<accession>A0A1F8HA03</accession>
<proteinExistence type="inferred from homology"/>
<gene>
    <name evidence="8" type="ORF">A3I39_01115</name>
</gene>
<dbReference type="AlphaFoldDB" id="A0A1F8HA03"/>
<dbReference type="InterPro" id="IPR013766">
    <property type="entry name" value="Thioredoxin_domain"/>
</dbReference>
<evidence type="ECO:0000256" key="2">
    <source>
        <dbReference type="ARBA" id="ARBA00022729"/>
    </source>
</evidence>
<keyword evidence="4" id="KW-1015">Disulfide bond</keyword>
<evidence type="ECO:0000256" key="4">
    <source>
        <dbReference type="ARBA" id="ARBA00023157"/>
    </source>
</evidence>
<dbReference type="EMBL" id="MGKW01000023">
    <property type="protein sequence ID" value="OGN33818.1"/>
    <property type="molecule type" value="Genomic_DNA"/>
</dbReference>
<evidence type="ECO:0000313" key="8">
    <source>
        <dbReference type="EMBL" id="OGN33818.1"/>
    </source>
</evidence>
<evidence type="ECO:0000256" key="3">
    <source>
        <dbReference type="ARBA" id="ARBA00023002"/>
    </source>
</evidence>
<dbReference type="PROSITE" id="PS51352">
    <property type="entry name" value="THIOREDOXIN_2"/>
    <property type="match status" value="1"/>
</dbReference>
<comment type="similarity">
    <text evidence="1">Belongs to the thioredoxin family. DsbA subfamily.</text>
</comment>
<dbReference type="InterPro" id="IPR012336">
    <property type="entry name" value="Thioredoxin-like_fold"/>
</dbReference>
<dbReference type="Pfam" id="PF13462">
    <property type="entry name" value="Thioredoxin_4"/>
    <property type="match status" value="1"/>
</dbReference>
<sequence>MEQQNNLSIPTAIVIAGILIAGAVYLGTSKGSPTTAGNNQQPQQVAQQPSGQAVDIAKVKTTGEPFVGNPNAPVTMAYWFDYQCPFCQRFENDAITQLMSEYVKTGKVKIVFKDFQFLGPDSQTAGLAERAVWDVAPDKFYTWHKAMYDKQDNENGGWGNKVDILTLTKGLGIDSAKVEQLMTSKADEYQKAMDADKAEGGVFGINGTPGSIIGNNLISGAQPYATVKQLIDLALQGK</sequence>
<reference evidence="8 9" key="1">
    <citation type="journal article" date="2016" name="Nat. Commun.">
        <title>Thousands of microbial genomes shed light on interconnected biogeochemical processes in an aquifer system.</title>
        <authorList>
            <person name="Anantharaman K."/>
            <person name="Brown C.T."/>
            <person name="Hug L.A."/>
            <person name="Sharon I."/>
            <person name="Castelle C.J."/>
            <person name="Probst A.J."/>
            <person name="Thomas B.C."/>
            <person name="Singh A."/>
            <person name="Wilkins M.J."/>
            <person name="Karaoz U."/>
            <person name="Brodie E.L."/>
            <person name="Williams K.H."/>
            <person name="Hubbard S.S."/>
            <person name="Banfield J.F."/>
        </authorList>
    </citation>
    <scope>NUCLEOTIDE SEQUENCE [LARGE SCALE GENOMIC DNA]</scope>
</reference>
<keyword evidence="3" id="KW-0560">Oxidoreductase</keyword>
<dbReference type="PANTHER" id="PTHR13887:SF14">
    <property type="entry name" value="DISULFIDE BOND FORMATION PROTEIN D"/>
    <property type="match status" value="1"/>
</dbReference>
<dbReference type="InterPro" id="IPR036249">
    <property type="entry name" value="Thioredoxin-like_sf"/>
</dbReference>
<keyword evidence="6" id="KW-0472">Membrane</keyword>
<evidence type="ECO:0000259" key="7">
    <source>
        <dbReference type="PROSITE" id="PS51352"/>
    </source>
</evidence>
<dbReference type="PANTHER" id="PTHR13887">
    <property type="entry name" value="GLUTATHIONE S-TRANSFERASE KAPPA"/>
    <property type="match status" value="1"/>
</dbReference>
<protein>
    <recommendedName>
        <fullName evidence="7">Thioredoxin domain-containing protein</fullName>
    </recommendedName>
</protein>
<dbReference type="SUPFAM" id="SSF52833">
    <property type="entry name" value="Thioredoxin-like"/>
    <property type="match status" value="1"/>
</dbReference>
<keyword evidence="6" id="KW-1133">Transmembrane helix</keyword>
<comment type="caution">
    <text evidence="8">The sequence shown here is derived from an EMBL/GenBank/DDBJ whole genome shotgun (WGS) entry which is preliminary data.</text>
</comment>
<keyword evidence="6" id="KW-0812">Transmembrane</keyword>
<organism evidence="8 9">
    <name type="scientific">Candidatus Yanofskybacteria bacterium RIFCSPLOWO2_02_FULL_47_9b</name>
    <dbReference type="NCBI Taxonomy" id="1802708"/>
    <lineage>
        <taxon>Bacteria</taxon>
        <taxon>Candidatus Yanofskyibacteriota</taxon>
    </lineage>
</organism>
<evidence type="ECO:0000313" key="9">
    <source>
        <dbReference type="Proteomes" id="UP000178155"/>
    </source>
</evidence>
<feature type="domain" description="Thioredoxin" evidence="7">
    <location>
        <begin position="40"/>
        <end position="236"/>
    </location>
</feature>
<keyword evidence="5" id="KW-0676">Redox-active center</keyword>
<feature type="transmembrane region" description="Helical" evidence="6">
    <location>
        <begin position="7"/>
        <end position="26"/>
    </location>
</feature>
<evidence type="ECO:0000256" key="1">
    <source>
        <dbReference type="ARBA" id="ARBA00005791"/>
    </source>
</evidence>
<dbReference type="Gene3D" id="3.40.30.10">
    <property type="entry name" value="Glutaredoxin"/>
    <property type="match status" value="1"/>
</dbReference>
<dbReference type="Proteomes" id="UP000178155">
    <property type="component" value="Unassembled WGS sequence"/>
</dbReference>
<name>A0A1F8HA03_9BACT</name>
<dbReference type="GO" id="GO:0016491">
    <property type="term" value="F:oxidoreductase activity"/>
    <property type="evidence" value="ECO:0007669"/>
    <property type="project" value="UniProtKB-KW"/>
</dbReference>
<evidence type="ECO:0000256" key="6">
    <source>
        <dbReference type="SAM" id="Phobius"/>
    </source>
</evidence>
<keyword evidence="2" id="KW-0732">Signal</keyword>